<dbReference type="GO" id="GO:0048244">
    <property type="term" value="F:phytanoyl-CoA dioxygenase activity"/>
    <property type="evidence" value="ECO:0007669"/>
    <property type="project" value="UniProtKB-EC"/>
</dbReference>
<dbReference type="SUPFAM" id="SSF51197">
    <property type="entry name" value="Clavaminate synthase-like"/>
    <property type="match status" value="1"/>
</dbReference>
<organism evidence="5 6">
    <name type="scientific">Trichoplusia ni</name>
    <name type="common">Cabbage looper</name>
    <dbReference type="NCBI Taxonomy" id="7111"/>
    <lineage>
        <taxon>Eukaryota</taxon>
        <taxon>Metazoa</taxon>
        <taxon>Ecdysozoa</taxon>
        <taxon>Arthropoda</taxon>
        <taxon>Hexapoda</taxon>
        <taxon>Insecta</taxon>
        <taxon>Pterygota</taxon>
        <taxon>Neoptera</taxon>
        <taxon>Endopterygota</taxon>
        <taxon>Lepidoptera</taxon>
        <taxon>Glossata</taxon>
        <taxon>Ditrysia</taxon>
        <taxon>Noctuoidea</taxon>
        <taxon>Noctuidae</taxon>
        <taxon>Plusiinae</taxon>
        <taxon>Trichoplusia</taxon>
    </lineage>
</organism>
<evidence type="ECO:0000313" key="5">
    <source>
        <dbReference type="Proteomes" id="UP000322000"/>
    </source>
</evidence>
<name>A0A7E5WK92_TRINI</name>
<dbReference type="Gene3D" id="2.60.120.620">
    <property type="entry name" value="q2cbj1_9rhob like domain"/>
    <property type="match status" value="1"/>
</dbReference>
<evidence type="ECO:0000256" key="3">
    <source>
        <dbReference type="ARBA" id="ARBA00034921"/>
    </source>
</evidence>
<evidence type="ECO:0000256" key="1">
    <source>
        <dbReference type="ARBA" id="ARBA00005830"/>
    </source>
</evidence>
<dbReference type="GO" id="GO:0001561">
    <property type="term" value="P:fatty acid alpha-oxidation"/>
    <property type="evidence" value="ECO:0007669"/>
    <property type="project" value="InterPro"/>
</dbReference>
<dbReference type="RefSeq" id="XP_026740551.1">
    <property type="nucleotide sequence ID" value="XM_026884750.1"/>
</dbReference>
<evidence type="ECO:0000256" key="4">
    <source>
        <dbReference type="ARBA" id="ARBA00034924"/>
    </source>
</evidence>
<evidence type="ECO:0000313" key="6">
    <source>
        <dbReference type="RefSeq" id="XP_026740551.1"/>
    </source>
</evidence>
<dbReference type="KEGG" id="tnl:113502972"/>
<sequence>MAPGDTVFLHPYLLHGSGPNVSKNYRKAITFHFANSFCHYIDIAGTVQEEMAKGFEYYNEKKGMKLSYVDAWRYKCKQVKGTRSNL</sequence>
<proteinExistence type="inferred from homology"/>
<dbReference type="EC" id="1.14.11.18" evidence="2"/>
<accession>A0A7E5WK92</accession>
<keyword evidence="5" id="KW-1185">Reference proteome</keyword>
<dbReference type="PANTHER" id="PTHR21308:SF1">
    <property type="entry name" value="PHYTANOYL-COA DIOXYGENASE, PEROXISOMAL"/>
    <property type="match status" value="1"/>
</dbReference>
<dbReference type="OrthoDB" id="445007at2759"/>
<dbReference type="InterPro" id="IPR008775">
    <property type="entry name" value="Phytyl_CoA_dOase-like"/>
</dbReference>
<dbReference type="PANTHER" id="PTHR21308">
    <property type="entry name" value="PHYTANOYL-COA ALPHA-HYDROXYLASE"/>
    <property type="match status" value="1"/>
</dbReference>
<dbReference type="InParanoid" id="A0A7E5WK92"/>
<reference evidence="6" key="1">
    <citation type="submission" date="2025-08" db="UniProtKB">
        <authorList>
            <consortium name="RefSeq"/>
        </authorList>
    </citation>
    <scope>IDENTIFICATION</scope>
</reference>
<dbReference type="Proteomes" id="UP000322000">
    <property type="component" value="Chromosome 18"/>
</dbReference>
<dbReference type="GeneID" id="113502972"/>
<comment type="similarity">
    <text evidence="1">Belongs to the PhyH family.</text>
</comment>
<dbReference type="Pfam" id="PF05721">
    <property type="entry name" value="PhyH"/>
    <property type="match status" value="1"/>
</dbReference>
<protein>
    <recommendedName>
        <fullName evidence="2">phytanoyl-CoA dioxygenase</fullName>
        <ecNumber evidence="2">1.14.11.18</ecNumber>
    </recommendedName>
    <alternativeName>
        <fullName evidence="3">Phytanic acid oxidase</fullName>
    </alternativeName>
    <alternativeName>
        <fullName evidence="4">Phytanoyl-CoA alpha-hydroxylase</fullName>
    </alternativeName>
</protein>
<evidence type="ECO:0000256" key="2">
    <source>
        <dbReference type="ARBA" id="ARBA00034809"/>
    </source>
</evidence>
<dbReference type="AlphaFoldDB" id="A0A7E5WK92"/>
<dbReference type="InterPro" id="IPR047128">
    <property type="entry name" value="PhyH"/>
</dbReference>
<gene>
    <name evidence="6" type="primary">LOC113502972</name>
</gene>